<proteinExistence type="predicted"/>
<gene>
    <name evidence="2" type="ORF">QE152_g5394</name>
</gene>
<evidence type="ECO:0000313" key="2">
    <source>
        <dbReference type="EMBL" id="KAK9747367.1"/>
    </source>
</evidence>
<feature type="region of interest" description="Disordered" evidence="1">
    <location>
        <begin position="345"/>
        <end position="373"/>
    </location>
</feature>
<evidence type="ECO:0000256" key="1">
    <source>
        <dbReference type="SAM" id="MobiDB-lite"/>
    </source>
</evidence>
<dbReference type="EMBL" id="JASPKY010000031">
    <property type="protein sequence ID" value="KAK9747367.1"/>
    <property type="molecule type" value="Genomic_DNA"/>
</dbReference>
<reference evidence="2 3" key="1">
    <citation type="journal article" date="2024" name="BMC Genomics">
        <title>De novo assembly and annotation of Popillia japonica's genome with initial clues to its potential as an invasive pest.</title>
        <authorList>
            <person name="Cucini C."/>
            <person name="Boschi S."/>
            <person name="Funari R."/>
            <person name="Cardaioli E."/>
            <person name="Iannotti N."/>
            <person name="Marturano G."/>
            <person name="Paoli F."/>
            <person name="Bruttini M."/>
            <person name="Carapelli A."/>
            <person name="Frati F."/>
            <person name="Nardi F."/>
        </authorList>
    </citation>
    <scope>NUCLEOTIDE SEQUENCE [LARGE SCALE GENOMIC DNA]</scope>
    <source>
        <strain evidence="2">DMR45628</strain>
    </source>
</reference>
<feature type="compositionally biased region" description="Polar residues" evidence="1">
    <location>
        <begin position="352"/>
        <end position="373"/>
    </location>
</feature>
<evidence type="ECO:0008006" key="4">
    <source>
        <dbReference type="Google" id="ProtNLM"/>
    </source>
</evidence>
<evidence type="ECO:0000313" key="3">
    <source>
        <dbReference type="Proteomes" id="UP001458880"/>
    </source>
</evidence>
<accession>A0AAW1MNX3</accession>
<dbReference type="Proteomes" id="UP001458880">
    <property type="component" value="Unassembled WGS sequence"/>
</dbReference>
<sequence>MASAKFLEEALSTDVDESAVTALVGTLENQLGTSTSAASNQSSAPAVINQNHINSGISNGGTVSSQKHGTIANGESVNVVTTADGNKILANNSLTGTIITGAAAQVAAEAIQNTGTVSTNYINQVQTTLGDNNKSNEGVKIVYTQAMTSTGTLLTNRVTFPAQNVPNGTIGLTPLTTQTVLQTSNVQTIQAKQPTLVIKTSGTPGSAPGLVTVPMNVTATVPQVNNVGSPTTQSPNILPNLQVINVRPGVPAQPQKGQPARVVLSAPQLVGARQGAPQLTLQSLHGLQPGQQGHLLLKTENGQYQLLRVGPAPAPANLVSTQTGSGQPVTLRMQTVPSTTAVATTNVSSGTHTQTSGTPTVTSAPGQLAQNKV</sequence>
<organism evidence="2 3">
    <name type="scientific">Popillia japonica</name>
    <name type="common">Japanese beetle</name>
    <dbReference type="NCBI Taxonomy" id="7064"/>
    <lineage>
        <taxon>Eukaryota</taxon>
        <taxon>Metazoa</taxon>
        <taxon>Ecdysozoa</taxon>
        <taxon>Arthropoda</taxon>
        <taxon>Hexapoda</taxon>
        <taxon>Insecta</taxon>
        <taxon>Pterygota</taxon>
        <taxon>Neoptera</taxon>
        <taxon>Endopterygota</taxon>
        <taxon>Coleoptera</taxon>
        <taxon>Polyphaga</taxon>
        <taxon>Scarabaeiformia</taxon>
        <taxon>Scarabaeidae</taxon>
        <taxon>Rutelinae</taxon>
        <taxon>Popillia</taxon>
    </lineage>
</organism>
<dbReference type="AlphaFoldDB" id="A0AAW1MNX3"/>
<name>A0AAW1MNX3_POPJA</name>
<keyword evidence="3" id="KW-1185">Reference proteome</keyword>
<comment type="caution">
    <text evidence="2">The sequence shown here is derived from an EMBL/GenBank/DDBJ whole genome shotgun (WGS) entry which is preliminary data.</text>
</comment>
<protein>
    <recommendedName>
        <fullName evidence="4">Transcription initiation factor TFIID subunit 4</fullName>
    </recommendedName>
</protein>